<dbReference type="NCBIfam" id="TIGR01382">
    <property type="entry name" value="PfpI"/>
    <property type="match status" value="1"/>
</dbReference>
<proteinExistence type="inferred from homology"/>
<sequence>MTKCVAILATNGVEACELAEPRKALEAAGIRTVLVAPEKGTIRAMEADVNPAGTFTVDATIGDAADMAFDGVILPGGTTNPDALRMNEAAVAFLRGFVSEGKPIASICHGAWTLIEAGGVKGRTLTSWPSLQTDLINAGGTWVDRAVVVDRNLVTSRCPDDLPGFCEAVLAQYG</sequence>
<dbReference type="CDD" id="cd03134">
    <property type="entry name" value="GATase1_PfpI_like"/>
    <property type="match status" value="1"/>
</dbReference>
<dbReference type="InterPro" id="IPR006286">
    <property type="entry name" value="C56_PfpI-like"/>
</dbReference>
<dbReference type="Proteomes" id="UP000321405">
    <property type="component" value="Unassembled WGS sequence"/>
</dbReference>
<dbReference type="PROSITE" id="PS51273">
    <property type="entry name" value="GATASE_TYPE_1"/>
    <property type="match status" value="1"/>
</dbReference>
<comment type="similarity">
    <text evidence="1">Belongs to the peptidase C56 family.</text>
</comment>
<dbReference type="PROSITE" id="PS51276">
    <property type="entry name" value="PEPTIDASE_C56_PFPI"/>
    <property type="match status" value="1"/>
</dbReference>
<dbReference type="OrthoDB" id="9792284at2"/>
<dbReference type="RefSeq" id="WP_147094092.1">
    <property type="nucleotide sequence ID" value="NZ_BJVC01000005.1"/>
</dbReference>
<protein>
    <submittedName>
        <fullName evidence="3">Glutamine amidotransferase</fullName>
    </submittedName>
</protein>
<dbReference type="AlphaFoldDB" id="A0A511BRS2"/>
<evidence type="ECO:0000313" key="3">
    <source>
        <dbReference type="EMBL" id="GEL03019.1"/>
    </source>
</evidence>
<dbReference type="PANTHER" id="PTHR42733:SF12">
    <property type="entry name" value="PROTEINASE"/>
    <property type="match status" value="1"/>
</dbReference>
<evidence type="ECO:0000313" key="4">
    <source>
        <dbReference type="Proteomes" id="UP000321405"/>
    </source>
</evidence>
<keyword evidence="4" id="KW-1185">Reference proteome</keyword>
<dbReference type="EMBL" id="BJVC01000005">
    <property type="protein sequence ID" value="GEL03019.1"/>
    <property type="molecule type" value="Genomic_DNA"/>
</dbReference>
<dbReference type="SUPFAM" id="SSF52317">
    <property type="entry name" value="Class I glutamine amidotransferase-like"/>
    <property type="match status" value="1"/>
</dbReference>
<keyword evidence="3" id="KW-0315">Glutamine amidotransferase</keyword>
<keyword evidence="3" id="KW-0808">Transferase</keyword>
<dbReference type="Gene3D" id="3.40.50.880">
    <property type="match status" value="1"/>
</dbReference>
<evidence type="ECO:0000259" key="2">
    <source>
        <dbReference type="Pfam" id="PF01965"/>
    </source>
</evidence>
<name>A0A511BRS2_9PROT</name>
<dbReference type="InterPro" id="IPR029062">
    <property type="entry name" value="Class_I_gatase-like"/>
</dbReference>
<reference evidence="3 4" key="1">
    <citation type="submission" date="2019-07" db="EMBL/GenBank/DDBJ databases">
        <title>Whole genome shotgun sequence of Swaminathania salitolerans NBRC 104436.</title>
        <authorList>
            <person name="Hosoyama A."/>
            <person name="Uohara A."/>
            <person name="Ohji S."/>
            <person name="Ichikawa N."/>
        </authorList>
    </citation>
    <scope>NUCLEOTIDE SEQUENCE [LARGE SCALE GENOMIC DNA]</scope>
    <source>
        <strain evidence="3 4">NBRC 104436</strain>
    </source>
</reference>
<gene>
    <name evidence="3" type="ORF">SSA02_21820</name>
</gene>
<feature type="domain" description="DJ-1/PfpI" evidence="2">
    <location>
        <begin position="5"/>
        <end position="171"/>
    </location>
</feature>
<dbReference type="GO" id="GO:0016740">
    <property type="term" value="F:transferase activity"/>
    <property type="evidence" value="ECO:0007669"/>
    <property type="project" value="UniProtKB-KW"/>
</dbReference>
<dbReference type="PANTHER" id="PTHR42733">
    <property type="entry name" value="DJ-1 PROTEIN"/>
    <property type="match status" value="1"/>
</dbReference>
<evidence type="ECO:0000256" key="1">
    <source>
        <dbReference type="ARBA" id="ARBA00008542"/>
    </source>
</evidence>
<comment type="caution">
    <text evidence="3">The sequence shown here is derived from an EMBL/GenBank/DDBJ whole genome shotgun (WGS) entry which is preliminary data.</text>
</comment>
<dbReference type="InterPro" id="IPR002818">
    <property type="entry name" value="DJ-1/PfpI"/>
</dbReference>
<organism evidence="3 4">
    <name type="scientific">Swaminathania salitolerans</name>
    <dbReference type="NCBI Taxonomy" id="182838"/>
    <lineage>
        <taxon>Bacteria</taxon>
        <taxon>Pseudomonadati</taxon>
        <taxon>Pseudomonadota</taxon>
        <taxon>Alphaproteobacteria</taxon>
        <taxon>Acetobacterales</taxon>
        <taxon>Acetobacteraceae</taxon>
        <taxon>Swaminathania</taxon>
    </lineage>
</organism>
<dbReference type="Pfam" id="PF01965">
    <property type="entry name" value="DJ-1_PfpI"/>
    <property type="match status" value="1"/>
</dbReference>
<accession>A0A511BRS2</accession>